<name>A0A7X1G8W7_9PSED</name>
<accession>A0A7X1G8W7</accession>
<feature type="signal peptide" evidence="2">
    <location>
        <begin position="1"/>
        <end position="21"/>
    </location>
</feature>
<evidence type="ECO:0000313" key="4">
    <source>
        <dbReference type="Proteomes" id="UP000546173"/>
    </source>
</evidence>
<organism evidence="3 4">
    <name type="scientific">Pseudomonas baltica</name>
    <dbReference type="NCBI Taxonomy" id="2762576"/>
    <lineage>
        <taxon>Bacteria</taxon>
        <taxon>Pseudomonadati</taxon>
        <taxon>Pseudomonadota</taxon>
        <taxon>Gammaproteobacteria</taxon>
        <taxon>Pseudomonadales</taxon>
        <taxon>Pseudomonadaceae</taxon>
        <taxon>Pseudomonas</taxon>
    </lineage>
</organism>
<dbReference type="Gene3D" id="3.40.190.10">
    <property type="entry name" value="Periplasmic binding protein-like II"/>
    <property type="match status" value="2"/>
</dbReference>
<evidence type="ECO:0000313" key="3">
    <source>
        <dbReference type="EMBL" id="MBC2680658.1"/>
    </source>
</evidence>
<dbReference type="PANTHER" id="PTHR35936">
    <property type="entry name" value="MEMBRANE-BOUND LYTIC MUREIN TRANSGLYCOSYLASE F"/>
    <property type="match status" value="1"/>
</dbReference>
<comment type="caution">
    <text evidence="3">The sequence shown here is derived from an EMBL/GenBank/DDBJ whole genome shotgun (WGS) entry which is preliminary data.</text>
</comment>
<dbReference type="PANTHER" id="PTHR35936:SF6">
    <property type="entry name" value="AMINO ACID ABC TRANSPORTER SUBSTRATE-BINDING PAAT FAMILY PROTEIN"/>
    <property type="match status" value="1"/>
</dbReference>
<evidence type="ECO:0000256" key="1">
    <source>
        <dbReference type="ARBA" id="ARBA00010333"/>
    </source>
</evidence>
<proteinExistence type="inferred from homology"/>
<feature type="chain" id="PRO_5030854897" evidence="2">
    <location>
        <begin position="22"/>
        <end position="248"/>
    </location>
</feature>
<dbReference type="AlphaFoldDB" id="A0A7X1G8W7"/>
<reference evidence="3 4" key="1">
    <citation type="submission" date="2020-08" db="EMBL/GenBank/DDBJ databases">
        <title>Pseudomonas sp. nov.</title>
        <authorList>
            <person name="Gieschler S."/>
            <person name="Fiedler G."/>
            <person name="Brinks E."/>
            <person name="Boehnlein C."/>
            <person name="Franz C.M.A.P."/>
            <person name="Kabisch J."/>
        </authorList>
    </citation>
    <scope>NUCLEOTIDE SEQUENCE [LARGE SCALE GENOMIC DNA]</scope>
    <source>
        <strain evidence="3 4">MBT-2</strain>
    </source>
</reference>
<gene>
    <name evidence="3" type="ORF">H7993_19885</name>
</gene>
<dbReference type="RefSeq" id="WP_122475598.1">
    <property type="nucleotide sequence ID" value="NZ_JACMYH010000010.1"/>
</dbReference>
<keyword evidence="4" id="KW-1185">Reference proteome</keyword>
<dbReference type="Proteomes" id="UP000546173">
    <property type="component" value="Unassembled WGS sequence"/>
</dbReference>
<dbReference type="EMBL" id="JACMYH010000010">
    <property type="protein sequence ID" value="MBC2680658.1"/>
    <property type="molecule type" value="Genomic_DNA"/>
</dbReference>
<keyword evidence="2" id="KW-0732">Signal</keyword>
<protein>
    <submittedName>
        <fullName evidence="3">Transporter substrate-binding domain-containing protein</fullName>
    </submittedName>
</protein>
<evidence type="ECO:0000256" key="2">
    <source>
        <dbReference type="SAM" id="SignalP"/>
    </source>
</evidence>
<dbReference type="SUPFAM" id="SSF53850">
    <property type="entry name" value="Periplasmic binding protein-like II"/>
    <property type="match status" value="1"/>
</dbReference>
<comment type="similarity">
    <text evidence="1">Belongs to the bacterial solute-binding protein 3 family.</text>
</comment>
<sequence>MAGWRGLLGAAMLLVCWAASAEVSLPPARIDLVSEAWEDYTNADGSGLAWDVLREVFQPAGIAVVTRSEPYIRSVGLVQQGQADAWVGSYQNEAHALYPRWHYDTDHIFALSLADKPQVDFASLGGYRLAWVRGYQFQKYLPNVRTYNEVQRRTGILSMLEHDRADYYVDALTEIEVILRQAAEPERFKRVHVAELPLYLGFSDSARGRALLAVYDQRMEQLVKTGQLRGIYQRWGQPYPFDPALPAP</sequence>